<keyword evidence="3" id="KW-1185">Reference proteome</keyword>
<dbReference type="InterPro" id="IPR022604">
    <property type="entry name" value="DUF2955"/>
</dbReference>
<feature type="transmembrane region" description="Helical" evidence="1">
    <location>
        <begin position="309"/>
        <end position="328"/>
    </location>
</feature>
<name>A0A0J1GTI2_9GAMM</name>
<organism evidence="2 3">
    <name type="scientific">Photobacterium aphoticum</name>
    <dbReference type="NCBI Taxonomy" id="754436"/>
    <lineage>
        <taxon>Bacteria</taxon>
        <taxon>Pseudomonadati</taxon>
        <taxon>Pseudomonadota</taxon>
        <taxon>Gammaproteobacteria</taxon>
        <taxon>Vibrionales</taxon>
        <taxon>Vibrionaceae</taxon>
        <taxon>Photobacterium</taxon>
    </lineage>
</organism>
<dbReference type="Pfam" id="PF11168">
    <property type="entry name" value="DUF2955"/>
    <property type="match status" value="1"/>
</dbReference>
<keyword evidence="1" id="KW-1133">Transmembrane helix</keyword>
<feature type="transmembrane region" description="Helical" evidence="1">
    <location>
        <begin position="229"/>
        <end position="247"/>
    </location>
</feature>
<gene>
    <name evidence="2" type="ORF">ABT58_00400</name>
</gene>
<feature type="transmembrane region" description="Helical" evidence="1">
    <location>
        <begin position="253"/>
        <end position="272"/>
    </location>
</feature>
<accession>A0A0J1GTI2</accession>
<sequence>MNKGKRMTPEQSRRNEILRITLTVTLCMLIGKLFNFGSPVYFALYPTIIMTKGKDHSWSGLAKTLFPTLLAASCAVVVCEIFADHPFVIWTISLIFFDQLRRRATTPAKQGAMLMPTFNWILIIVFSQHTSMDMPVRIHEIFLAMVTTAIVTRATVTLFPTIKNGKPPVFTPKPVSYQNRLVSLALIGSGLAFLMLVDMISATFCMVPVVAAATQANRDSFIMVVKRRLLTQVGGCAIAVFFTLMMAGHQNVIGYYALVLGGLIYLITRWMVNAEGPAKDIHADALLATLLPIQLYITSSDMGLESTFLRAWELTVTLSILLIVFYLTQPRQSVSAPSERNA</sequence>
<evidence type="ECO:0000256" key="1">
    <source>
        <dbReference type="SAM" id="Phobius"/>
    </source>
</evidence>
<reference evidence="2 3" key="1">
    <citation type="submission" date="2015-05" db="EMBL/GenBank/DDBJ databases">
        <title>Photobacterium galathea sp. nov.</title>
        <authorList>
            <person name="Machado H."/>
            <person name="Gram L."/>
        </authorList>
    </citation>
    <scope>NUCLEOTIDE SEQUENCE [LARGE SCALE GENOMIC DNA]</scope>
    <source>
        <strain evidence="2 3">DSM 25995</strain>
    </source>
</reference>
<dbReference type="Proteomes" id="UP000036426">
    <property type="component" value="Unassembled WGS sequence"/>
</dbReference>
<feature type="transmembrane region" description="Helical" evidence="1">
    <location>
        <begin position="64"/>
        <end position="97"/>
    </location>
</feature>
<evidence type="ECO:0000313" key="3">
    <source>
        <dbReference type="Proteomes" id="UP000036426"/>
    </source>
</evidence>
<feature type="transmembrane region" description="Helical" evidence="1">
    <location>
        <begin position="20"/>
        <end position="44"/>
    </location>
</feature>
<comment type="caution">
    <text evidence="2">The sequence shown here is derived from an EMBL/GenBank/DDBJ whole genome shotgun (WGS) entry which is preliminary data.</text>
</comment>
<keyword evidence="1" id="KW-0472">Membrane</keyword>
<evidence type="ECO:0000313" key="2">
    <source>
        <dbReference type="EMBL" id="KLV03033.1"/>
    </source>
</evidence>
<dbReference type="AlphaFoldDB" id="A0A0J1GTI2"/>
<proteinExistence type="predicted"/>
<dbReference type="OrthoDB" id="6253879at2"/>
<dbReference type="EMBL" id="LDOV01000001">
    <property type="protein sequence ID" value="KLV03033.1"/>
    <property type="molecule type" value="Genomic_DNA"/>
</dbReference>
<feature type="transmembrane region" description="Helical" evidence="1">
    <location>
        <begin position="141"/>
        <end position="162"/>
    </location>
</feature>
<protein>
    <submittedName>
        <fullName evidence="2">Membrane protein</fullName>
    </submittedName>
</protein>
<feature type="transmembrane region" description="Helical" evidence="1">
    <location>
        <begin position="182"/>
        <end position="209"/>
    </location>
</feature>
<dbReference type="RefSeq" id="WP_047872379.1">
    <property type="nucleotide sequence ID" value="NZ_BMYC01000020.1"/>
</dbReference>
<dbReference type="PATRIC" id="fig|754436.4.peg.88"/>
<keyword evidence="1" id="KW-0812">Transmembrane</keyword>